<feature type="region of interest" description="Disordered" evidence="1">
    <location>
        <begin position="173"/>
        <end position="194"/>
    </location>
</feature>
<feature type="compositionally biased region" description="Polar residues" evidence="1">
    <location>
        <begin position="173"/>
        <end position="183"/>
    </location>
</feature>
<comment type="caution">
    <text evidence="2">The sequence shown here is derived from an EMBL/GenBank/DDBJ whole genome shotgun (WGS) entry which is preliminary data.</text>
</comment>
<sequence>MTIDYLKPYQTDTVETGSLPDREIVAQALINEVVETLDNRIQETIDQQQIGLHSHNSDYQPIDLSHISKEVWETLNQMDDSPFAQLINGVVYATVETAAHIVEVSYNQLASHYGEKLITSVNDPESYQQIVNDVTTQLQEQIIVPVELTNTTRDAEHIHGQVHDHLGRYLSQSARLSETSDPSVSIEHDRGIER</sequence>
<evidence type="ECO:0000313" key="2">
    <source>
        <dbReference type="EMBL" id="GAA6168337.1"/>
    </source>
</evidence>
<proteinExistence type="predicted"/>
<dbReference type="RefSeq" id="WP_353303009.1">
    <property type="nucleotide sequence ID" value="NZ_BAABWN010000006.1"/>
</dbReference>
<gene>
    <name evidence="2" type="ORF">NBRC116591_21480</name>
</gene>
<keyword evidence="3" id="KW-1185">Reference proteome</keyword>
<name>A0ABQ0A9L0_9GAMM</name>
<protein>
    <submittedName>
        <fullName evidence="2">Uncharacterized protein</fullName>
    </submittedName>
</protein>
<evidence type="ECO:0000313" key="3">
    <source>
        <dbReference type="Proteomes" id="UP001465153"/>
    </source>
</evidence>
<accession>A0ABQ0A9L0</accession>
<organism evidence="2 3">
    <name type="scientific">Sessilibacter corallicola</name>
    <dbReference type="NCBI Taxonomy" id="2904075"/>
    <lineage>
        <taxon>Bacteria</taxon>
        <taxon>Pseudomonadati</taxon>
        <taxon>Pseudomonadota</taxon>
        <taxon>Gammaproteobacteria</taxon>
        <taxon>Cellvibrionales</taxon>
        <taxon>Cellvibrionaceae</taxon>
        <taxon>Sessilibacter</taxon>
    </lineage>
</organism>
<dbReference type="EMBL" id="BAABWN010000006">
    <property type="protein sequence ID" value="GAA6168337.1"/>
    <property type="molecule type" value="Genomic_DNA"/>
</dbReference>
<dbReference type="Proteomes" id="UP001465153">
    <property type="component" value="Unassembled WGS sequence"/>
</dbReference>
<evidence type="ECO:0000256" key="1">
    <source>
        <dbReference type="SAM" id="MobiDB-lite"/>
    </source>
</evidence>
<reference evidence="2 3" key="1">
    <citation type="submission" date="2024-04" db="EMBL/GenBank/DDBJ databases">
        <title>Draft genome sequence of Sessilibacter corallicola NBRC 116591.</title>
        <authorList>
            <person name="Miyakawa T."/>
            <person name="Kusuya Y."/>
            <person name="Miura T."/>
        </authorList>
    </citation>
    <scope>NUCLEOTIDE SEQUENCE [LARGE SCALE GENOMIC DNA]</scope>
    <source>
        <strain evidence="2 3">KU-00831-HH</strain>
    </source>
</reference>